<evidence type="ECO:0000259" key="1">
    <source>
        <dbReference type="Pfam" id="PF13649"/>
    </source>
</evidence>
<dbReference type="Gene3D" id="3.40.50.150">
    <property type="entry name" value="Vaccinia Virus protein VP39"/>
    <property type="match status" value="1"/>
</dbReference>
<dbReference type="KEGG" id="tab:CIG75_10860"/>
<dbReference type="OrthoDB" id="9805585at2"/>
<evidence type="ECO:0000313" key="2">
    <source>
        <dbReference type="EMBL" id="ASS77194.1"/>
    </source>
</evidence>
<keyword evidence="2" id="KW-0489">Methyltransferase</keyword>
<proteinExistence type="predicted"/>
<protein>
    <submittedName>
        <fullName evidence="2">Phospholipid methyltransferase</fullName>
    </submittedName>
</protein>
<dbReference type="AlphaFoldDB" id="A0A223D751"/>
<dbReference type="InterPro" id="IPR029063">
    <property type="entry name" value="SAM-dependent_MTases_sf"/>
</dbReference>
<dbReference type="GO" id="GO:0008168">
    <property type="term" value="F:methyltransferase activity"/>
    <property type="evidence" value="ECO:0007669"/>
    <property type="project" value="UniProtKB-KW"/>
</dbReference>
<organism evidence="2 3">
    <name type="scientific">Tumebacillus algifaecis</name>
    <dbReference type="NCBI Taxonomy" id="1214604"/>
    <lineage>
        <taxon>Bacteria</taxon>
        <taxon>Bacillati</taxon>
        <taxon>Bacillota</taxon>
        <taxon>Bacilli</taxon>
        <taxon>Bacillales</taxon>
        <taxon>Alicyclobacillaceae</taxon>
        <taxon>Tumebacillus</taxon>
    </lineage>
</organism>
<sequence length="206" mass="23724">MKSSPKIRLRRLSNLDIQYVKNTRRSDKFVFLSKFLTSPKQVGSVLPSSRYLTNKMLEPIDWDQVRAVAELGAGTGVFTRAINRRMHRKAQAVIFEADPMMRNRLKEQSPNLNYWGDATELNHALQQFGMGKLDVVFSGLPFANFEQDMRDKLLSEVVESLKPGGKFIAFQYSLQMKKQLQERFRSVKIGFVPMNVPPAFVYICQK</sequence>
<feature type="domain" description="Methyltransferase" evidence="1">
    <location>
        <begin position="68"/>
        <end position="165"/>
    </location>
</feature>
<accession>A0A223D751</accession>
<dbReference type="Proteomes" id="UP000214688">
    <property type="component" value="Chromosome"/>
</dbReference>
<dbReference type="CDD" id="cd02440">
    <property type="entry name" value="AdoMet_MTases"/>
    <property type="match status" value="1"/>
</dbReference>
<dbReference type="InterPro" id="IPR041698">
    <property type="entry name" value="Methyltransf_25"/>
</dbReference>
<dbReference type="Pfam" id="PF13649">
    <property type="entry name" value="Methyltransf_25"/>
    <property type="match status" value="1"/>
</dbReference>
<dbReference type="SUPFAM" id="SSF53335">
    <property type="entry name" value="S-adenosyl-L-methionine-dependent methyltransferases"/>
    <property type="match status" value="1"/>
</dbReference>
<reference evidence="2 3" key="1">
    <citation type="journal article" date="2015" name="Int. J. Syst. Evol. Microbiol.">
        <title>Tumebacillus algifaecis sp. nov., isolated from decomposing algal scum.</title>
        <authorList>
            <person name="Wu Y.F."/>
            <person name="Zhang B."/>
            <person name="Xing P."/>
            <person name="Wu Q.L."/>
            <person name="Liu S.J."/>
        </authorList>
    </citation>
    <scope>NUCLEOTIDE SEQUENCE [LARGE SCALE GENOMIC DNA]</scope>
    <source>
        <strain evidence="2 3">THMBR28</strain>
    </source>
</reference>
<keyword evidence="2" id="KW-0808">Transferase</keyword>
<dbReference type="EMBL" id="CP022657">
    <property type="protein sequence ID" value="ASS77194.1"/>
    <property type="molecule type" value="Genomic_DNA"/>
</dbReference>
<dbReference type="GO" id="GO:0032259">
    <property type="term" value="P:methylation"/>
    <property type="evidence" value="ECO:0007669"/>
    <property type="project" value="UniProtKB-KW"/>
</dbReference>
<name>A0A223D751_9BACL</name>
<evidence type="ECO:0000313" key="3">
    <source>
        <dbReference type="Proteomes" id="UP000214688"/>
    </source>
</evidence>
<keyword evidence="3" id="KW-1185">Reference proteome</keyword>
<gene>
    <name evidence="2" type="ORF">CIG75_10860</name>
</gene>